<sequence length="335" mass="38112">MTTDTLPVLRNLITRKPLLAIFEVCLRCNSACGYCDLPLNVGRYEMSREEIRKAFQHLYDHGLRFLFIQGGEPLVRRDLPEILEDLYAIGFHLTLITNGTKLTKPLVDRFRPLNVNISVSLDTLDQERYHHIRGRDQLPDVLRGIDLLQDYPHPKFLTCIVSEPNRHDVLDVARFARARGFIPVVGAYHWNVERYGKVDMTLQYERAMAKHVFEQLLESNVVPAGYFRRYLHDNVNWLNGTSLAPCDAGKYSIAIDASGNVAPCLALHSAGNLREQSLPEILEKMDAKAIRVCSDQSSCNMMCSRVIGSLLRHPIDAIRTPQTVAPIRNMYARQA</sequence>
<dbReference type="InterPro" id="IPR007197">
    <property type="entry name" value="rSAM"/>
</dbReference>
<accession>A0ABU3KC61</accession>
<evidence type="ECO:0000313" key="7">
    <source>
        <dbReference type="EMBL" id="MDT7044044.1"/>
    </source>
</evidence>
<organism evidence="7 8">
    <name type="scientific">Candidatus Nitronereus thalassa</name>
    <dbReference type="NCBI Taxonomy" id="3020898"/>
    <lineage>
        <taxon>Bacteria</taxon>
        <taxon>Pseudomonadati</taxon>
        <taxon>Nitrospirota</taxon>
        <taxon>Nitrospiria</taxon>
        <taxon>Nitrospirales</taxon>
        <taxon>Nitrospiraceae</taxon>
        <taxon>Candidatus Nitronereus</taxon>
    </lineage>
</organism>
<dbReference type="PANTHER" id="PTHR11228">
    <property type="entry name" value="RADICAL SAM DOMAIN PROTEIN"/>
    <property type="match status" value="1"/>
</dbReference>
<name>A0ABU3KC61_9BACT</name>
<gene>
    <name evidence="7" type="ORF">PPG34_16965</name>
</gene>
<dbReference type="SFLD" id="SFLDS00029">
    <property type="entry name" value="Radical_SAM"/>
    <property type="match status" value="1"/>
</dbReference>
<keyword evidence="3" id="KW-0479">Metal-binding</keyword>
<dbReference type="InterPro" id="IPR013785">
    <property type="entry name" value="Aldolase_TIM"/>
</dbReference>
<dbReference type="SFLD" id="SFLDG01067">
    <property type="entry name" value="SPASM/twitch_domain_containing"/>
    <property type="match status" value="1"/>
</dbReference>
<dbReference type="SUPFAM" id="SSF102114">
    <property type="entry name" value="Radical SAM enzymes"/>
    <property type="match status" value="1"/>
</dbReference>
<keyword evidence="2" id="KW-0949">S-adenosyl-L-methionine</keyword>
<evidence type="ECO:0000256" key="4">
    <source>
        <dbReference type="ARBA" id="ARBA00023004"/>
    </source>
</evidence>
<evidence type="ECO:0000313" key="8">
    <source>
        <dbReference type="Proteomes" id="UP001250932"/>
    </source>
</evidence>
<dbReference type="Pfam" id="PF13186">
    <property type="entry name" value="SPASM"/>
    <property type="match status" value="1"/>
</dbReference>
<keyword evidence="4" id="KW-0408">Iron</keyword>
<feature type="domain" description="Radical SAM core" evidence="6">
    <location>
        <begin position="14"/>
        <end position="217"/>
    </location>
</feature>
<dbReference type="PANTHER" id="PTHR11228:SF7">
    <property type="entry name" value="PQQA PEPTIDE CYCLASE"/>
    <property type="match status" value="1"/>
</dbReference>
<keyword evidence="5" id="KW-0411">Iron-sulfur</keyword>
<dbReference type="InterPro" id="IPR023885">
    <property type="entry name" value="4Fe4S-binding_SPASM_dom"/>
</dbReference>
<evidence type="ECO:0000256" key="2">
    <source>
        <dbReference type="ARBA" id="ARBA00022691"/>
    </source>
</evidence>
<dbReference type="InterPro" id="IPR058240">
    <property type="entry name" value="rSAM_sf"/>
</dbReference>
<dbReference type="Proteomes" id="UP001250932">
    <property type="component" value="Unassembled WGS sequence"/>
</dbReference>
<evidence type="ECO:0000259" key="6">
    <source>
        <dbReference type="PROSITE" id="PS51918"/>
    </source>
</evidence>
<dbReference type="InterPro" id="IPR006638">
    <property type="entry name" value="Elp3/MiaA/NifB-like_rSAM"/>
</dbReference>
<dbReference type="EMBL" id="JAQOUE010000002">
    <property type="protein sequence ID" value="MDT7044044.1"/>
    <property type="molecule type" value="Genomic_DNA"/>
</dbReference>
<dbReference type="PROSITE" id="PS51918">
    <property type="entry name" value="RADICAL_SAM"/>
    <property type="match status" value="1"/>
</dbReference>
<evidence type="ECO:0000256" key="3">
    <source>
        <dbReference type="ARBA" id="ARBA00022723"/>
    </source>
</evidence>
<dbReference type="InterPro" id="IPR050377">
    <property type="entry name" value="Radical_SAM_PqqE_MftC-like"/>
</dbReference>
<dbReference type="Gene3D" id="3.20.20.70">
    <property type="entry name" value="Aldolase class I"/>
    <property type="match status" value="1"/>
</dbReference>
<keyword evidence="8" id="KW-1185">Reference proteome</keyword>
<dbReference type="CDD" id="cd01335">
    <property type="entry name" value="Radical_SAM"/>
    <property type="match status" value="1"/>
</dbReference>
<reference evidence="7 8" key="1">
    <citation type="journal article" date="2023" name="ISME J.">
        <title>Cultivation and genomic characterization of novel and ubiquitous marine nitrite-oxidizing bacteria from the Nitrospirales.</title>
        <authorList>
            <person name="Mueller A.J."/>
            <person name="Daebeler A."/>
            <person name="Herbold C.W."/>
            <person name="Kirkegaard R.H."/>
            <person name="Daims H."/>
        </authorList>
    </citation>
    <scope>NUCLEOTIDE SEQUENCE [LARGE SCALE GENOMIC DNA]</scope>
    <source>
        <strain evidence="7 8">EB</strain>
    </source>
</reference>
<dbReference type="Pfam" id="PF04055">
    <property type="entry name" value="Radical_SAM"/>
    <property type="match status" value="1"/>
</dbReference>
<proteinExistence type="predicted"/>
<protein>
    <submittedName>
        <fullName evidence="7">Radical SAM protein</fullName>
    </submittedName>
</protein>
<comment type="cofactor">
    <cofactor evidence="1">
        <name>[4Fe-4S] cluster</name>
        <dbReference type="ChEBI" id="CHEBI:49883"/>
    </cofactor>
</comment>
<evidence type="ECO:0000256" key="1">
    <source>
        <dbReference type="ARBA" id="ARBA00001966"/>
    </source>
</evidence>
<dbReference type="RefSeq" id="WP_313834630.1">
    <property type="nucleotide sequence ID" value="NZ_JAQOUE010000002.1"/>
</dbReference>
<comment type="caution">
    <text evidence="7">The sequence shown here is derived from an EMBL/GenBank/DDBJ whole genome shotgun (WGS) entry which is preliminary data.</text>
</comment>
<evidence type="ECO:0000256" key="5">
    <source>
        <dbReference type="ARBA" id="ARBA00023014"/>
    </source>
</evidence>
<dbReference type="SMART" id="SM00729">
    <property type="entry name" value="Elp3"/>
    <property type="match status" value="1"/>
</dbReference>
<dbReference type="SFLD" id="SFLDG01386">
    <property type="entry name" value="main_SPASM_domain-containing"/>
    <property type="match status" value="1"/>
</dbReference>
<dbReference type="CDD" id="cd21109">
    <property type="entry name" value="SPASM"/>
    <property type="match status" value="1"/>
</dbReference>